<name>A0A7R9YEN4_9STRA</name>
<evidence type="ECO:0000256" key="1">
    <source>
        <dbReference type="SAM" id="MobiDB-lite"/>
    </source>
</evidence>
<reference evidence="2" key="1">
    <citation type="submission" date="2021-01" db="EMBL/GenBank/DDBJ databases">
        <authorList>
            <person name="Corre E."/>
            <person name="Pelletier E."/>
            <person name="Niang G."/>
            <person name="Scheremetjew M."/>
            <person name="Finn R."/>
            <person name="Kale V."/>
            <person name="Holt S."/>
            <person name="Cochrane G."/>
            <person name="Meng A."/>
            <person name="Brown T."/>
            <person name="Cohen L."/>
        </authorList>
    </citation>
    <scope>NUCLEOTIDE SEQUENCE</scope>
    <source>
        <strain evidence="2">CCMP2078</strain>
    </source>
</reference>
<sequence length="109" mass="12599">MTTTTTATIGSTATESVAEPMRSSADSLWLEDTPAGRLARRMEREAQKRAEDSEKRLKDFHRKTIARVRRRKARTAAKHRVQEASQERVANAMARIAEHAKWYRWQYAI</sequence>
<proteinExistence type="predicted"/>
<gene>
    <name evidence="2" type="ORF">PPYR1160_LOCUS10963</name>
</gene>
<dbReference type="EMBL" id="HBEA01014336">
    <property type="protein sequence ID" value="CAD8261461.1"/>
    <property type="molecule type" value="Transcribed_RNA"/>
</dbReference>
<protein>
    <submittedName>
        <fullName evidence="2">Uncharacterized protein</fullName>
    </submittedName>
</protein>
<accession>A0A7R9YEN4</accession>
<feature type="region of interest" description="Disordered" evidence="1">
    <location>
        <begin position="1"/>
        <end position="36"/>
    </location>
</feature>
<organism evidence="2">
    <name type="scientific">Pinguiococcus pyrenoidosus</name>
    <dbReference type="NCBI Taxonomy" id="172671"/>
    <lineage>
        <taxon>Eukaryota</taxon>
        <taxon>Sar</taxon>
        <taxon>Stramenopiles</taxon>
        <taxon>Ochrophyta</taxon>
        <taxon>Pinguiophyceae</taxon>
        <taxon>Pinguiochrysidales</taxon>
        <taxon>Pinguiochrysidaceae</taxon>
        <taxon>Pinguiococcus</taxon>
    </lineage>
</organism>
<feature type="compositionally biased region" description="Low complexity" evidence="1">
    <location>
        <begin position="1"/>
        <end position="14"/>
    </location>
</feature>
<evidence type="ECO:0000313" key="2">
    <source>
        <dbReference type="EMBL" id="CAD8261461.1"/>
    </source>
</evidence>
<dbReference type="AlphaFoldDB" id="A0A7R9YEN4"/>